<feature type="compositionally biased region" description="Basic and acidic residues" evidence="6">
    <location>
        <begin position="74"/>
        <end position="203"/>
    </location>
</feature>
<dbReference type="GO" id="GO:0003677">
    <property type="term" value="F:DNA binding"/>
    <property type="evidence" value="ECO:0007669"/>
    <property type="project" value="UniProtKB-KW"/>
</dbReference>
<dbReference type="InterPro" id="IPR039622">
    <property type="entry name" value="MBD10/11"/>
</dbReference>
<dbReference type="InterPro" id="IPR001739">
    <property type="entry name" value="Methyl_CpG_DNA-bd"/>
</dbReference>
<feature type="domain" description="MBD" evidence="7">
    <location>
        <begin position="4"/>
        <end position="74"/>
    </location>
</feature>
<dbReference type="Pfam" id="PF01429">
    <property type="entry name" value="MBD"/>
    <property type="match status" value="1"/>
</dbReference>
<dbReference type="InterPro" id="IPR016177">
    <property type="entry name" value="DNA-bd_dom_sf"/>
</dbReference>
<sequence length="365" mass="40112">MEGKDEVISVELPGPEAWKKMYCPKSGGTPRKNEIMFVAPTGEEIHTRKQLEQYLKSHPGNPPISEFDWGTGETPRRSARISEKAKLTPTPEKEPPRKRSRKSSDSKKEKKETKSAPENTDSEKEIKLQDDSGKENAEIEKGKNITDGNKDEKVDQEKDVQMQDTEGSAKENAEGEKEKDLSNEKEDKKEDNEAADLKEKEYTNVEDAACEEDKKETNDDEGKGDPVAEEQPRAMEVEKQENDEAAMKDQPTARAGSGEVTENGNEKIENSAGKVLQTEVTDNKGVSDTVAVEADGEAGKENPDATVAAPEEQIKGKPDIQDGMCNTPSDGKGETVDIELRENSKVYQIGRTEAPQHAAPPAVGC</sequence>
<protein>
    <submittedName>
        <fullName evidence="8">Uncharacterized protein MANES_11G056200</fullName>
    </submittedName>
</protein>
<comment type="subcellular location">
    <subcellularLocation>
        <location evidence="1">Nucleus</location>
    </subcellularLocation>
</comment>
<keyword evidence="5" id="KW-0539">Nucleus</keyword>
<evidence type="ECO:0000256" key="5">
    <source>
        <dbReference type="ARBA" id="ARBA00023242"/>
    </source>
</evidence>
<keyword evidence="2" id="KW-0805">Transcription regulation</keyword>
<evidence type="ECO:0000313" key="8">
    <source>
        <dbReference type="EMBL" id="MBX25073.1"/>
    </source>
</evidence>
<evidence type="ECO:0000256" key="6">
    <source>
        <dbReference type="SAM" id="MobiDB-lite"/>
    </source>
</evidence>
<dbReference type="PANTHER" id="PTHR33729">
    <property type="entry name" value="METHYL-CPG BINDING DOMAIN CONTAINING PROTEIN, EXPRESSED"/>
    <property type="match status" value="1"/>
</dbReference>
<evidence type="ECO:0000256" key="3">
    <source>
        <dbReference type="ARBA" id="ARBA00023125"/>
    </source>
</evidence>
<proteinExistence type="predicted"/>
<dbReference type="PANTHER" id="PTHR33729:SF12">
    <property type="entry name" value="MBD DOMAIN-CONTAINING PROTEIN"/>
    <property type="match status" value="1"/>
</dbReference>
<organism evidence="8">
    <name type="scientific">Rhizophora mucronata</name>
    <name type="common">Asiatic mangrove</name>
    <dbReference type="NCBI Taxonomy" id="61149"/>
    <lineage>
        <taxon>Eukaryota</taxon>
        <taxon>Viridiplantae</taxon>
        <taxon>Streptophyta</taxon>
        <taxon>Embryophyta</taxon>
        <taxon>Tracheophyta</taxon>
        <taxon>Spermatophyta</taxon>
        <taxon>Magnoliopsida</taxon>
        <taxon>eudicotyledons</taxon>
        <taxon>Gunneridae</taxon>
        <taxon>Pentapetalae</taxon>
        <taxon>rosids</taxon>
        <taxon>fabids</taxon>
        <taxon>Malpighiales</taxon>
        <taxon>Rhizophoraceae</taxon>
        <taxon>Rhizophora</taxon>
    </lineage>
</organism>
<evidence type="ECO:0000259" key="7">
    <source>
        <dbReference type="PROSITE" id="PS50982"/>
    </source>
</evidence>
<reference evidence="8" key="1">
    <citation type="submission" date="2018-02" db="EMBL/GenBank/DDBJ databases">
        <title>Rhizophora mucronata_Transcriptome.</title>
        <authorList>
            <person name="Meera S.P."/>
            <person name="Sreeshan A."/>
            <person name="Augustine A."/>
        </authorList>
    </citation>
    <scope>NUCLEOTIDE SEQUENCE</scope>
    <source>
        <tissue evidence="8">Leaf</tissue>
    </source>
</reference>
<dbReference type="AlphaFoldDB" id="A0A2P2M4F6"/>
<dbReference type="Gene3D" id="3.30.890.10">
    <property type="entry name" value="Methyl-cpg-binding Protein 2, Chain A"/>
    <property type="match status" value="1"/>
</dbReference>
<dbReference type="EMBL" id="GGEC01044591">
    <property type="protein sequence ID" value="MBX25075.1"/>
    <property type="molecule type" value="Transcribed_RNA"/>
</dbReference>
<accession>A0A2P2M4F6</accession>
<dbReference type="GO" id="GO:0005634">
    <property type="term" value="C:nucleus"/>
    <property type="evidence" value="ECO:0007669"/>
    <property type="project" value="UniProtKB-SubCell"/>
</dbReference>
<evidence type="ECO:0000256" key="1">
    <source>
        <dbReference type="ARBA" id="ARBA00004123"/>
    </source>
</evidence>
<evidence type="ECO:0000256" key="4">
    <source>
        <dbReference type="ARBA" id="ARBA00023163"/>
    </source>
</evidence>
<feature type="region of interest" description="Disordered" evidence="6">
    <location>
        <begin position="48"/>
        <end position="334"/>
    </location>
</feature>
<evidence type="ECO:0000256" key="2">
    <source>
        <dbReference type="ARBA" id="ARBA00023015"/>
    </source>
</evidence>
<dbReference type="EMBL" id="GGEC01044589">
    <property type="protein sequence ID" value="MBX25073.1"/>
    <property type="molecule type" value="Transcribed_RNA"/>
</dbReference>
<keyword evidence="4" id="KW-0804">Transcription</keyword>
<dbReference type="SUPFAM" id="SSF54171">
    <property type="entry name" value="DNA-binding domain"/>
    <property type="match status" value="1"/>
</dbReference>
<keyword evidence="3" id="KW-0238">DNA-binding</keyword>
<name>A0A2P2M4F6_RHIMU</name>
<feature type="compositionally biased region" description="Basic and acidic residues" evidence="6">
    <location>
        <begin position="211"/>
        <end position="247"/>
    </location>
</feature>
<dbReference type="PROSITE" id="PS50982">
    <property type="entry name" value="MBD"/>
    <property type="match status" value="1"/>
</dbReference>